<name>A0A166IDB6_9AGAM</name>
<keyword evidence="3" id="KW-1185">Reference proteome</keyword>
<gene>
    <name evidence="2" type="ORF">SISSUDRAFT_1040111</name>
</gene>
<feature type="region of interest" description="Disordered" evidence="1">
    <location>
        <begin position="39"/>
        <end position="69"/>
    </location>
</feature>
<dbReference type="Proteomes" id="UP000076798">
    <property type="component" value="Unassembled WGS sequence"/>
</dbReference>
<evidence type="ECO:0000313" key="3">
    <source>
        <dbReference type="Proteomes" id="UP000076798"/>
    </source>
</evidence>
<reference evidence="2 3" key="1">
    <citation type="journal article" date="2016" name="Mol. Biol. Evol.">
        <title>Comparative Genomics of Early-Diverging Mushroom-Forming Fungi Provides Insights into the Origins of Lignocellulose Decay Capabilities.</title>
        <authorList>
            <person name="Nagy L.G."/>
            <person name="Riley R."/>
            <person name="Tritt A."/>
            <person name="Adam C."/>
            <person name="Daum C."/>
            <person name="Floudas D."/>
            <person name="Sun H."/>
            <person name="Yadav J.S."/>
            <person name="Pangilinan J."/>
            <person name="Larsson K.H."/>
            <person name="Matsuura K."/>
            <person name="Barry K."/>
            <person name="Labutti K."/>
            <person name="Kuo R."/>
            <person name="Ohm R.A."/>
            <person name="Bhattacharya S.S."/>
            <person name="Shirouzu T."/>
            <person name="Yoshinaga Y."/>
            <person name="Martin F.M."/>
            <person name="Grigoriev I.V."/>
            <person name="Hibbett D.S."/>
        </authorList>
    </citation>
    <scope>NUCLEOTIDE SEQUENCE [LARGE SCALE GENOMIC DNA]</scope>
    <source>
        <strain evidence="2 3">HHB10207 ss-3</strain>
    </source>
</reference>
<feature type="compositionally biased region" description="Polar residues" evidence="1">
    <location>
        <begin position="46"/>
        <end position="55"/>
    </location>
</feature>
<sequence>MGKLRTSKNSPVETGFSMVERSDLLKPLNEGALVVQPRWIRRSPPNDAQSRSPSAFSVIPVAQEEPKVN</sequence>
<proteinExistence type="predicted"/>
<dbReference type="EMBL" id="KV428007">
    <property type="protein sequence ID" value="KZT43639.1"/>
    <property type="molecule type" value="Genomic_DNA"/>
</dbReference>
<dbReference type="AlphaFoldDB" id="A0A166IDB6"/>
<protein>
    <submittedName>
        <fullName evidence="2">Uncharacterized protein</fullName>
    </submittedName>
</protein>
<organism evidence="2 3">
    <name type="scientific">Sistotremastrum suecicum HHB10207 ss-3</name>
    <dbReference type="NCBI Taxonomy" id="1314776"/>
    <lineage>
        <taxon>Eukaryota</taxon>
        <taxon>Fungi</taxon>
        <taxon>Dikarya</taxon>
        <taxon>Basidiomycota</taxon>
        <taxon>Agaricomycotina</taxon>
        <taxon>Agaricomycetes</taxon>
        <taxon>Sistotremastrales</taxon>
        <taxon>Sistotremastraceae</taxon>
        <taxon>Sistotremastrum</taxon>
    </lineage>
</organism>
<accession>A0A166IDB6</accession>
<evidence type="ECO:0000256" key="1">
    <source>
        <dbReference type="SAM" id="MobiDB-lite"/>
    </source>
</evidence>
<evidence type="ECO:0000313" key="2">
    <source>
        <dbReference type="EMBL" id="KZT43639.1"/>
    </source>
</evidence>